<proteinExistence type="predicted"/>
<sequence>MRGSVLPEFTTRIVTPEDTAWLLLVTRETECRLDPVDEEHARRLAGDMVCGRWEDANPVSLALCSHQGVVRGLHRLHAVVLSQLPRAFLIAHNVPHRVQLLPRSKALTAAHASP</sequence>
<keyword evidence="2" id="KW-1185">Reference proteome</keyword>
<organism evidence="1 2">
    <name type="scientific">Streptomyces violascens</name>
    <dbReference type="NCBI Taxonomy" id="67381"/>
    <lineage>
        <taxon>Bacteria</taxon>
        <taxon>Bacillati</taxon>
        <taxon>Actinomycetota</taxon>
        <taxon>Actinomycetes</taxon>
        <taxon>Kitasatosporales</taxon>
        <taxon>Streptomycetaceae</taxon>
        <taxon>Streptomyces</taxon>
    </lineage>
</organism>
<dbReference type="RefSeq" id="WP_226599102.1">
    <property type="nucleotide sequence ID" value="NZ_BNDY01000017.1"/>
</dbReference>
<evidence type="ECO:0000313" key="1">
    <source>
        <dbReference type="EMBL" id="GHI40066.1"/>
    </source>
</evidence>
<evidence type="ECO:0000313" key="2">
    <source>
        <dbReference type="Proteomes" id="UP001050808"/>
    </source>
</evidence>
<accession>A0ABQ3QS04</accession>
<protein>
    <submittedName>
        <fullName evidence="1">Uncharacterized protein</fullName>
    </submittedName>
</protein>
<name>A0ABQ3QS04_9ACTN</name>
<gene>
    <name evidence="1" type="ORF">Sviol_44740</name>
</gene>
<comment type="caution">
    <text evidence="1">The sequence shown here is derived from an EMBL/GenBank/DDBJ whole genome shotgun (WGS) entry which is preliminary data.</text>
</comment>
<dbReference type="EMBL" id="BNDY01000017">
    <property type="protein sequence ID" value="GHI40066.1"/>
    <property type="molecule type" value="Genomic_DNA"/>
</dbReference>
<reference evidence="1" key="1">
    <citation type="submission" date="2024-05" db="EMBL/GenBank/DDBJ databases">
        <title>Whole genome shotgun sequence of Streptomyces violascens NBRC 12920.</title>
        <authorList>
            <person name="Komaki H."/>
            <person name="Tamura T."/>
        </authorList>
    </citation>
    <scope>NUCLEOTIDE SEQUENCE</scope>
    <source>
        <strain evidence="1">NBRC 12920</strain>
    </source>
</reference>
<dbReference type="Proteomes" id="UP001050808">
    <property type="component" value="Unassembled WGS sequence"/>
</dbReference>